<evidence type="ECO:0000313" key="2">
    <source>
        <dbReference type="EMBL" id="TYB30564.1"/>
    </source>
</evidence>
<keyword evidence="3" id="KW-1185">Reference proteome</keyword>
<feature type="domain" description="Glycosyltransferase subfamily 4-like N-terminal" evidence="1">
    <location>
        <begin position="27"/>
        <end position="176"/>
    </location>
</feature>
<dbReference type="AlphaFoldDB" id="A0A5D0M9W7"/>
<evidence type="ECO:0000313" key="3">
    <source>
        <dbReference type="Proteomes" id="UP000324143"/>
    </source>
</evidence>
<sequence length="367" mass="43537">MKKVLIVVYSNYKKDNRVRKHKYFFEKAGYNVDIAGFEKDISWNIKIKDKIFYLFNLIFNKEKALYNYFSQLEMLENKIDIEKKYDVVLSNDWNTLYTGYKIAKKHKAKFIHDSHEFAIEQKPKFNIKWRIFVRPLIKYIEKKYIDFADLVVTVSNGIAGKINKLYKPKKIKVIKNCPLIKNKLPNKNNIKALPIKLYHHGGYSKIRGLEKIIKSIVQSSNENINIYLRLIGNYEHLLTKYEKSNKVFFKEPLDPDKIIYDIHNFDLGIPMIAPNSFNARHALSNKFFEYLAGGIPVVVCKKNYEMAKIVKKYNIGYTINEFNIDSMKNFWDNLNLITLNKKIKKLRNLKKSYKAKNEWKKLFKAVK</sequence>
<evidence type="ECO:0000259" key="1">
    <source>
        <dbReference type="Pfam" id="PF13439"/>
    </source>
</evidence>
<gene>
    <name evidence="2" type="ORF">FXF47_08590</name>
</gene>
<dbReference type="SUPFAM" id="SSF53756">
    <property type="entry name" value="UDP-Glycosyltransferase/glycogen phosphorylase"/>
    <property type="match status" value="1"/>
</dbReference>
<dbReference type="Proteomes" id="UP000324143">
    <property type="component" value="Unassembled WGS sequence"/>
</dbReference>
<name>A0A5D0M9W7_9BACT</name>
<comment type="caution">
    <text evidence="2">The sequence shown here is derived from an EMBL/GenBank/DDBJ whole genome shotgun (WGS) entry which is preliminary data.</text>
</comment>
<proteinExistence type="predicted"/>
<reference evidence="2" key="1">
    <citation type="submission" date="2019-08" db="EMBL/GenBank/DDBJ databases">
        <title>Genomic characterization of a novel candidate phylum (ARYD3) from a high temperature, high salinity tertiary oil reservoir in north central Oklahoma, USA.</title>
        <authorList>
            <person name="Youssef N.H."/>
            <person name="Yadav A."/>
            <person name="Elshahed M.S."/>
        </authorList>
    </citation>
    <scope>NUCLEOTIDE SEQUENCE [LARGE SCALE GENOMIC DNA]</scope>
    <source>
        <strain evidence="2">ARYD3</strain>
    </source>
</reference>
<protein>
    <submittedName>
        <fullName evidence="2">Glycosyltransferase family 4 protein</fullName>
    </submittedName>
</protein>
<dbReference type="EMBL" id="VSIX01000116">
    <property type="protein sequence ID" value="TYB30564.1"/>
    <property type="molecule type" value="Genomic_DNA"/>
</dbReference>
<dbReference type="InterPro" id="IPR028098">
    <property type="entry name" value="Glyco_trans_4-like_N"/>
</dbReference>
<dbReference type="Pfam" id="PF13439">
    <property type="entry name" value="Glyco_transf_4"/>
    <property type="match status" value="1"/>
</dbReference>
<accession>A0A5D0M9W7</accession>
<dbReference type="GO" id="GO:0016740">
    <property type="term" value="F:transferase activity"/>
    <property type="evidence" value="ECO:0007669"/>
    <property type="project" value="UniProtKB-KW"/>
</dbReference>
<organism evidence="2 3">
    <name type="scientific">Candidatus Mcinerneyibacterium aminivorans</name>
    <dbReference type="NCBI Taxonomy" id="2703815"/>
    <lineage>
        <taxon>Bacteria</taxon>
        <taxon>Candidatus Macinerneyibacteriota</taxon>
        <taxon>Candidatus Mcinerneyibacteria</taxon>
        <taxon>Candidatus Mcinerneyibacteriales</taxon>
        <taxon>Candidatus Mcinerneyibacteriaceae</taxon>
        <taxon>Candidatus Mcinerneyibacterium</taxon>
    </lineage>
</organism>
<dbReference type="Gene3D" id="3.40.50.2000">
    <property type="entry name" value="Glycogen Phosphorylase B"/>
    <property type="match status" value="2"/>
</dbReference>